<gene>
    <name evidence="1" type="ORF">DSOL_4455</name>
</gene>
<keyword evidence="2" id="KW-1185">Reference proteome</keyword>
<reference evidence="1 2" key="1">
    <citation type="submission" date="2016-09" db="EMBL/GenBank/DDBJ databases">
        <title>Complete genome of Desulfosporosinus sp. OL.</title>
        <authorList>
            <person name="Mardanov A."/>
            <person name="Beletsky A."/>
            <person name="Panova A."/>
            <person name="Karnachuk O."/>
            <person name="Ravin N."/>
        </authorList>
    </citation>
    <scope>NUCLEOTIDE SEQUENCE [LARGE SCALE GENOMIC DNA]</scope>
    <source>
        <strain evidence="1 2">OL</strain>
    </source>
</reference>
<sequence length="150" mass="17393">MNYFEQELRRLFGNVTNITDKRFVGRAFFGKLTDDLRVRIEFVTLGMADHYEAIKATVINRNDGPVDALTLRFTDLLGKKMVSNQNFRDGIAPYIWKYGDKIGWYVYKPTKADYDQISGALNDYLDVFREPKLDMEQSGHNEKGMTMQGM</sequence>
<proteinExistence type="predicted"/>
<dbReference type="AlphaFoldDB" id="A0A1Q8QJT0"/>
<accession>A0A1Q8QJT0</accession>
<organism evidence="1 2">
    <name type="scientific">Desulfosporosinus metallidurans</name>
    <dbReference type="NCBI Taxonomy" id="1888891"/>
    <lineage>
        <taxon>Bacteria</taxon>
        <taxon>Bacillati</taxon>
        <taxon>Bacillota</taxon>
        <taxon>Clostridia</taxon>
        <taxon>Eubacteriales</taxon>
        <taxon>Desulfitobacteriaceae</taxon>
        <taxon>Desulfosporosinus</taxon>
    </lineage>
</organism>
<dbReference type="RefSeq" id="WP_075366802.1">
    <property type="nucleotide sequence ID" value="NZ_MLBF01000055.1"/>
</dbReference>
<name>A0A1Q8QJT0_9FIRM</name>
<comment type="caution">
    <text evidence="1">The sequence shown here is derived from an EMBL/GenBank/DDBJ whole genome shotgun (WGS) entry which is preliminary data.</text>
</comment>
<protein>
    <submittedName>
        <fullName evidence="1">Uncharacterized protein</fullName>
    </submittedName>
</protein>
<dbReference type="STRING" id="1888891.DSOL_4455"/>
<evidence type="ECO:0000313" key="1">
    <source>
        <dbReference type="EMBL" id="OLN27580.1"/>
    </source>
</evidence>
<evidence type="ECO:0000313" key="2">
    <source>
        <dbReference type="Proteomes" id="UP000186102"/>
    </source>
</evidence>
<dbReference type="EMBL" id="MLBF01000055">
    <property type="protein sequence ID" value="OLN27580.1"/>
    <property type="molecule type" value="Genomic_DNA"/>
</dbReference>
<dbReference type="Proteomes" id="UP000186102">
    <property type="component" value="Unassembled WGS sequence"/>
</dbReference>
<dbReference type="OrthoDB" id="9807423at2"/>